<evidence type="ECO:0000313" key="6">
    <source>
        <dbReference type="EMBL" id="CAI4037908.1"/>
    </source>
</evidence>
<keyword evidence="2" id="KW-0808">Transferase</keyword>
<keyword evidence="4" id="KW-1133">Transmembrane helix</keyword>
<organism evidence="6 7">
    <name type="scientific">Saccharomyces mikatae IFO 1815</name>
    <dbReference type="NCBI Taxonomy" id="226126"/>
    <lineage>
        <taxon>Eukaryota</taxon>
        <taxon>Fungi</taxon>
        <taxon>Dikarya</taxon>
        <taxon>Ascomycota</taxon>
        <taxon>Saccharomycotina</taxon>
        <taxon>Saccharomycetes</taxon>
        <taxon>Saccharomycetales</taxon>
        <taxon>Saccharomycetaceae</taxon>
        <taxon>Saccharomyces</taxon>
    </lineage>
</organism>
<dbReference type="Proteomes" id="UP001161438">
    <property type="component" value="Chromosome 4"/>
</dbReference>
<dbReference type="SUPFAM" id="SSF69593">
    <property type="entry name" value="Glycerol-3-phosphate (1)-acyltransferase"/>
    <property type="match status" value="1"/>
</dbReference>
<keyword evidence="4" id="KW-0472">Membrane</keyword>
<dbReference type="AlphaFoldDB" id="A0AA35NGG3"/>
<name>A0AA35NGG3_SACMI</name>
<dbReference type="SMART" id="SM00563">
    <property type="entry name" value="PlsC"/>
    <property type="match status" value="1"/>
</dbReference>
<keyword evidence="4" id="KW-0812">Transmembrane</keyword>
<dbReference type="InterPro" id="IPR032098">
    <property type="entry name" value="Acyltransf_C"/>
</dbReference>
<evidence type="ECO:0000259" key="5">
    <source>
        <dbReference type="SMART" id="SM00563"/>
    </source>
</evidence>
<feature type="transmembrane region" description="Helical" evidence="4">
    <location>
        <begin position="132"/>
        <end position="150"/>
    </location>
</feature>
<dbReference type="GO" id="GO:0005783">
    <property type="term" value="C:endoplasmic reticulum"/>
    <property type="evidence" value="ECO:0007669"/>
    <property type="project" value="TreeGrafter"/>
</dbReference>
<feature type="transmembrane region" description="Helical" evidence="4">
    <location>
        <begin position="34"/>
        <end position="54"/>
    </location>
</feature>
<dbReference type="PANTHER" id="PTHR10983">
    <property type="entry name" value="1-ACYLGLYCEROL-3-PHOSPHATE ACYLTRANSFERASE-RELATED"/>
    <property type="match status" value="1"/>
</dbReference>
<accession>A0AA35NGG3</accession>
<protein>
    <recommendedName>
        <fullName evidence="5">Phospholipid/glycerol acyltransferase domain-containing protein</fullName>
    </recommendedName>
</protein>
<evidence type="ECO:0000256" key="4">
    <source>
        <dbReference type="SAM" id="Phobius"/>
    </source>
</evidence>
<dbReference type="Pfam" id="PF01553">
    <property type="entry name" value="Acyltransferase"/>
    <property type="match status" value="1"/>
</dbReference>
<dbReference type="PANTHER" id="PTHR10983:SF16">
    <property type="entry name" value="LYSOCARDIOLIPIN ACYLTRANSFERASE 1"/>
    <property type="match status" value="1"/>
</dbReference>
<evidence type="ECO:0000256" key="2">
    <source>
        <dbReference type="ARBA" id="ARBA00022679"/>
    </source>
</evidence>
<comment type="similarity">
    <text evidence="1">Belongs to the 1-acyl-sn-glycerol-3-phosphate acyltransferase family.</text>
</comment>
<dbReference type="EMBL" id="OX365760">
    <property type="protein sequence ID" value="CAI4037908.1"/>
    <property type="molecule type" value="Genomic_DNA"/>
</dbReference>
<feature type="transmembrane region" description="Helical" evidence="4">
    <location>
        <begin position="75"/>
        <end position="96"/>
    </location>
</feature>
<sequence length="408" mass="47580">MFHHLGKMRKHQETHKRDIYQKTSNVFIKGLQRLFIICLFLLGSLSIVIFQVCLQLLLPWSKIKLQNGMNQSKKAFIILLCLILNMVAPSSLNVTFETSHPLKISSNTMSHFKFKDRAIIIANHQMYADWIYLWWLSLVSNLGGNVFIILKKTLKYVPLLGFGMQNFKFIFLSRNWQKDEETLTNSLVSMDMNARCMGPLTDYKNCYSNTNESVAAYNLIMFPEGTNLSLKTREKSEAYRQRAHLSHVQLRHLLLPHSKGLKFALEKLTPSLEAIYDVTIGYSPALKTEYVGTKFTLKKIFLMGIYPEKVDFHIREFKVNEIPLQDDEAFFNWLLDVWKEKDELLENYYNTGYFKGNDKNKNPSAVITKQTKGFHHDSLAPWILSYYCFFAFLILLFTMKKLLELTLS</sequence>
<dbReference type="GO" id="GO:0036149">
    <property type="term" value="P:phosphatidylinositol acyl-chain remodeling"/>
    <property type="evidence" value="ECO:0007669"/>
    <property type="project" value="TreeGrafter"/>
</dbReference>
<dbReference type="InterPro" id="IPR002123">
    <property type="entry name" value="Plipid/glycerol_acylTrfase"/>
</dbReference>
<dbReference type="GO" id="GO:0016746">
    <property type="term" value="F:acyltransferase activity"/>
    <property type="evidence" value="ECO:0007669"/>
    <property type="project" value="UniProtKB-KW"/>
</dbReference>
<evidence type="ECO:0000256" key="3">
    <source>
        <dbReference type="ARBA" id="ARBA00023315"/>
    </source>
</evidence>
<reference evidence="6" key="1">
    <citation type="submission" date="2022-10" db="EMBL/GenBank/DDBJ databases">
        <authorList>
            <person name="Byrne P K."/>
        </authorList>
    </citation>
    <scope>NUCLEOTIDE SEQUENCE</scope>
    <source>
        <strain evidence="6">IFO1815</strain>
    </source>
</reference>
<feature type="transmembrane region" description="Helical" evidence="4">
    <location>
        <begin position="379"/>
        <end position="399"/>
    </location>
</feature>
<dbReference type="CDD" id="cd07990">
    <property type="entry name" value="LPLAT_LCLAT1-like"/>
    <property type="match status" value="1"/>
</dbReference>
<proteinExistence type="inferred from homology"/>
<feature type="domain" description="Phospholipid/glycerol acyltransferase" evidence="5">
    <location>
        <begin position="118"/>
        <end position="262"/>
    </location>
</feature>
<dbReference type="GeneID" id="80917119"/>
<keyword evidence="7" id="KW-1185">Reference proteome</keyword>
<dbReference type="RefSeq" id="XP_056081023.1">
    <property type="nucleotide sequence ID" value="XM_056226782.1"/>
</dbReference>
<dbReference type="Pfam" id="PF16076">
    <property type="entry name" value="Acyltransf_C"/>
    <property type="match status" value="1"/>
</dbReference>
<evidence type="ECO:0000313" key="7">
    <source>
        <dbReference type="Proteomes" id="UP001161438"/>
    </source>
</evidence>
<evidence type="ECO:0000256" key="1">
    <source>
        <dbReference type="ARBA" id="ARBA00008655"/>
    </source>
</evidence>
<gene>
    <name evidence="6" type="primary">SMKI04G2440</name>
    <name evidence="6" type="ORF">SMKI_04G2440</name>
</gene>
<keyword evidence="3" id="KW-0012">Acyltransferase</keyword>